<feature type="region of interest" description="Disordered" evidence="1">
    <location>
        <begin position="362"/>
        <end position="386"/>
    </location>
</feature>
<protein>
    <submittedName>
        <fullName evidence="2">Uncharacterized protein</fullName>
    </submittedName>
</protein>
<evidence type="ECO:0000313" key="3">
    <source>
        <dbReference type="Proteomes" id="UP000712600"/>
    </source>
</evidence>
<reference evidence="2" key="1">
    <citation type="submission" date="2019-12" db="EMBL/GenBank/DDBJ databases">
        <title>Genome sequencing and annotation of Brassica cretica.</title>
        <authorList>
            <person name="Studholme D.J."/>
            <person name="Sarris P."/>
        </authorList>
    </citation>
    <scope>NUCLEOTIDE SEQUENCE</scope>
    <source>
        <strain evidence="2">PFS-109/04</strain>
        <tissue evidence="2">Leaf</tissue>
    </source>
</reference>
<organism evidence="2 3">
    <name type="scientific">Brassica cretica</name>
    <name type="common">Mustard</name>
    <dbReference type="NCBI Taxonomy" id="69181"/>
    <lineage>
        <taxon>Eukaryota</taxon>
        <taxon>Viridiplantae</taxon>
        <taxon>Streptophyta</taxon>
        <taxon>Embryophyta</taxon>
        <taxon>Tracheophyta</taxon>
        <taxon>Spermatophyta</taxon>
        <taxon>Magnoliopsida</taxon>
        <taxon>eudicotyledons</taxon>
        <taxon>Gunneridae</taxon>
        <taxon>Pentapetalae</taxon>
        <taxon>rosids</taxon>
        <taxon>malvids</taxon>
        <taxon>Brassicales</taxon>
        <taxon>Brassicaceae</taxon>
        <taxon>Brassiceae</taxon>
        <taxon>Brassica</taxon>
    </lineage>
</organism>
<proteinExistence type="predicted"/>
<accession>A0A8S9RHF4</accession>
<feature type="region of interest" description="Disordered" evidence="1">
    <location>
        <begin position="246"/>
        <end position="266"/>
    </location>
</feature>
<name>A0A8S9RHF4_BRACR</name>
<evidence type="ECO:0000313" key="2">
    <source>
        <dbReference type="EMBL" id="KAF3571922.1"/>
    </source>
</evidence>
<comment type="caution">
    <text evidence="2">The sequence shown here is derived from an EMBL/GenBank/DDBJ whole genome shotgun (WGS) entry which is preliminary data.</text>
</comment>
<dbReference type="Proteomes" id="UP000712600">
    <property type="component" value="Unassembled WGS sequence"/>
</dbReference>
<dbReference type="AlphaFoldDB" id="A0A8S9RHF4"/>
<feature type="compositionally biased region" description="Polar residues" evidence="1">
    <location>
        <begin position="368"/>
        <end position="382"/>
    </location>
</feature>
<evidence type="ECO:0000256" key="1">
    <source>
        <dbReference type="SAM" id="MobiDB-lite"/>
    </source>
</evidence>
<sequence length="417" mass="45686">MSVCEGRESEEDGNQGLWAMFRVVRFGLGGKGPSLWDVAPACFSCLKSTQTRATSGCRCGDLALELERLRVVALGGRSESIFRAPKRRKAERLVTLAVVTSLPAGANFHPRSRMLVHAFYPQKEAGNVTEEDMRLLCLAIRSYAAPGVLPLPSTDIYATFRMVSFFVSRLEHYRDWAWYTSDSRPKVGIGGGMYVKNYVYYYYYLKGKPVEVVLPNKNLTSLERSEAISFNISQEDFLGEHGSLSPIAAPRKRSAPTRHDEPAAEASEPVYGPQCYYFKPYAGVLPPEKLKDKCKALSKTVKKQAKTSAKFMKKVADVLTRGGIAGCSSADFAFANTSIPQPPQPADLGFPLTARQLQRKWRNPPIEPSTSGNKSPSIASSDSEVEIDEVQSQLWFGGYNSAPGVDAPASSSGGNVV</sequence>
<gene>
    <name evidence="2" type="ORF">F2Q69_00061032</name>
</gene>
<dbReference type="EMBL" id="QGKX02000095">
    <property type="protein sequence ID" value="KAF3571922.1"/>
    <property type="molecule type" value="Genomic_DNA"/>
</dbReference>